<dbReference type="Proteomes" id="UP000277811">
    <property type="component" value="Unassembled WGS sequence"/>
</dbReference>
<name>A0A498R9K1_9FIRM</name>
<keyword evidence="3" id="KW-1185">Reference proteome</keyword>
<feature type="transmembrane region" description="Helical" evidence="1">
    <location>
        <begin position="258"/>
        <end position="276"/>
    </location>
</feature>
<dbReference type="RefSeq" id="WP_122627898.1">
    <property type="nucleotide sequence ID" value="NZ_UPPP01000069.1"/>
</dbReference>
<reference evidence="2 3" key="1">
    <citation type="submission" date="2018-06" db="EMBL/GenBank/DDBJ databases">
        <authorList>
            <person name="Strepis N."/>
        </authorList>
    </citation>
    <scope>NUCLEOTIDE SEQUENCE [LARGE SCALE GENOMIC DNA]</scope>
    <source>
        <strain evidence="2">LUCI</strain>
    </source>
</reference>
<organism evidence="2 3">
    <name type="scientific">Lucifera butyrica</name>
    <dbReference type="NCBI Taxonomy" id="1351585"/>
    <lineage>
        <taxon>Bacteria</taxon>
        <taxon>Bacillati</taxon>
        <taxon>Bacillota</taxon>
        <taxon>Negativicutes</taxon>
        <taxon>Veillonellales</taxon>
        <taxon>Veillonellaceae</taxon>
        <taxon>Lucifera</taxon>
    </lineage>
</organism>
<keyword evidence="1" id="KW-0472">Membrane</keyword>
<dbReference type="EMBL" id="UPPP01000069">
    <property type="protein sequence ID" value="VBB06952.1"/>
    <property type="molecule type" value="Genomic_DNA"/>
</dbReference>
<keyword evidence="1" id="KW-1133">Transmembrane helix</keyword>
<keyword evidence="1" id="KW-0812">Transmembrane</keyword>
<evidence type="ECO:0000313" key="2">
    <source>
        <dbReference type="EMBL" id="VBB06952.1"/>
    </source>
</evidence>
<feature type="transmembrane region" description="Helical" evidence="1">
    <location>
        <begin position="225"/>
        <end position="246"/>
    </location>
</feature>
<sequence length="312" mass="35301">MGHEDNFIFHRIWNELSQINMHKINRVCQWNFQIGLVGSEAVIQDMIEWLSSFPYHDLELPVPSNDTVRSNREIMKRLIVVPVAAGEELVGEKLSTADFCIVETCMVNQVKQLRVDVYPFDRGDKGLAAQILANHEGIRFALSHNFPVFRPEHAKIEIQDTAVQNAAWVFIAAIPTFLPPPHKAIAAPLASFADFIVLTVNEVKLMFELIGLLGEKIQFKHIVEFVFVFGLAKIARGIAGIILTPLPAKTTLLVKGALAYAFTWAIGEAIVFFIVARQKVGWRFLMQRAKCHYRRGMENSKEILKKRVLPNT</sequence>
<gene>
    <name evidence="2" type="ORF">LUCI_2194</name>
</gene>
<evidence type="ECO:0000313" key="3">
    <source>
        <dbReference type="Proteomes" id="UP000277811"/>
    </source>
</evidence>
<accession>A0A498R9K1</accession>
<proteinExistence type="predicted"/>
<evidence type="ECO:0000256" key="1">
    <source>
        <dbReference type="SAM" id="Phobius"/>
    </source>
</evidence>
<protein>
    <submittedName>
        <fullName evidence="2">Uncharacterized protein</fullName>
    </submittedName>
</protein>
<dbReference type="OrthoDB" id="1675894at2"/>
<dbReference type="AlphaFoldDB" id="A0A498R9K1"/>